<keyword evidence="7 15" id="KW-0963">Cytoplasm</keyword>
<name>A0A7V2WVP0_LEUMU</name>
<comment type="caution">
    <text evidence="19">The sequence shown here is derived from an EMBL/GenBank/DDBJ whole genome shotgun (WGS) entry which is preliminary data.</text>
</comment>
<dbReference type="FunFam" id="3.40.1280.10:FF:000001">
    <property type="entry name" value="tRNA (guanine-N(1)-)-methyltransferase"/>
    <property type="match status" value="1"/>
</dbReference>
<evidence type="ECO:0000256" key="2">
    <source>
        <dbReference type="ARBA" id="ARBA00004496"/>
    </source>
</evidence>
<dbReference type="Pfam" id="PF01746">
    <property type="entry name" value="tRNA_m1G_MT"/>
    <property type="match status" value="1"/>
</dbReference>
<evidence type="ECO:0000256" key="8">
    <source>
        <dbReference type="ARBA" id="ARBA00022603"/>
    </source>
</evidence>
<protein>
    <recommendedName>
        <fullName evidence="6 15">tRNA (guanine-N(1)-)-methyltransferase</fullName>
        <ecNumber evidence="5 15">2.1.1.228</ecNumber>
    </recommendedName>
    <alternativeName>
        <fullName evidence="12 15">M1G-methyltransferase</fullName>
    </alternativeName>
    <alternativeName>
        <fullName evidence="13 15">tRNA [GM37] methyltransferase</fullName>
    </alternativeName>
</protein>
<dbReference type="Proteomes" id="UP000885750">
    <property type="component" value="Unassembled WGS sequence"/>
</dbReference>
<feature type="binding site" evidence="15 16">
    <location>
        <position position="116"/>
    </location>
    <ligand>
        <name>S-adenosyl-L-methionine</name>
        <dbReference type="ChEBI" id="CHEBI:59789"/>
    </ligand>
</feature>
<keyword evidence="8 15" id="KW-0489">Methyltransferase</keyword>
<evidence type="ECO:0000256" key="6">
    <source>
        <dbReference type="ARBA" id="ARBA00014679"/>
    </source>
</evidence>
<comment type="subcellular location">
    <subcellularLocation>
        <location evidence="2 15 17">Cytoplasm</location>
    </subcellularLocation>
</comment>
<evidence type="ECO:0000256" key="14">
    <source>
        <dbReference type="ARBA" id="ARBA00047783"/>
    </source>
</evidence>
<dbReference type="HAMAP" id="MF_00605">
    <property type="entry name" value="TrmD"/>
    <property type="match status" value="1"/>
</dbReference>
<keyword evidence="10 15" id="KW-0949">S-adenosyl-L-methionine</keyword>
<evidence type="ECO:0000256" key="7">
    <source>
        <dbReference type="ARBA" id="ARBA00022490"/>
    </source>
</evidence>
<feature type="domain" description="tRNA methyltransferase TRMD/TRM10-type" evidence="18">
    <location>
        <begin position="1"/>
        <end position="228"/>
    </location>
</feature>
<dbReference type="EC" id="2.1.1.228" evidence="5 15"/>
<dbReference type="PANTHER" id="PTHR46417">
    <property type="entry name" value="TRNA (GUANINE-N(1)-)-METHYLTRANSFERASE"/>
    <property type="match status" value="1"/>
</dbReference>
<sequence length="250" mass="28079">MRFDVITLFPELIQSVTESGVVGRAAKADLIDVQCWNPRDYTADVHRTVDDRPYGGGPGMVMKPDCLVDAIQDIRAINASKAIATKVIYLSPQGKTLNQSAIKKMSTEQGLIFLCGRYEGVDERVLEMQVDEEWSLGDYVISGGELGAMVLIDAITRLLPNVLGHEDSAEQDSFSDGLLDYPHYTRPEVYAGKEIPAVLKSGDHQRIAIWRRQQALGRTQQRRPDLLENRILEVEDKQLLHDFLKNIKEN</sequence>
<comment type="function">
    <text evidence="1 15 17">Specifically methylates guanosine-37 in various tRNAs.</text>
</comment>
<dbReference type="FunFam" id="1.10.1270.20:FF:000001">
    <property type="entry name" value="tRNA (guanine-N(1)-)-methyltransferase"/>
    <property type="match status" value="1"/>
</dbReference>
<dbReference type="InterPro" id="IPR023148">
    <property type="entry name" value="tRNA_m1G_MeTrfase_C_sf"/>
</dbReference>
<dbReference type="PANTHER" id="PTHR46417:SF1">
    <property type="entry name" value="TRNA (GUANINE-N(1)-)-METHYLTRANSFERASE"/>
    <property type="match status" value="1"/>
</dbReference>
<comment type="catalytic activity">
    <reaction evidence="14 15 17">
        <text>guanosine(37) in tRNA + S-adenosyl-L-methionine = N(1)-methylguanosine(37) in tRNA + S-adenosyl-L-homocysteine + H(+)</text>
        <dbReference type="Rhea" id="RHEA:36899"/>
        <dbReference type="Rhea" id="RHEA-COMP:10145"/>
        <dbReference type="Rhea" id="RHEA-COMP:10147"/>
        <dbReference type="ChEBI" id="CHEBI:15378"/>
        <dbReference type="ChEBI" id="CHEBI:57856"/>
        <dbReference type="ChEBI" id="CHEBI:59789"/>
        <dbReference type="ChEBI" id="CHEBI:73542"/>
        <dbReference type="ChEBI" id="CHEBI:74269"/>
        <dbReference type="EC" id="2.1.1.228"/>
    </reaction>
</comment>
<evidence type="ECO:0000256" key="11">
    <source>
        <dbReference type="ARBA" id="ARBA00022694"/>
    </source>
</evidence>
<dbReference type="CDD" id="cd18080">
    <property type="entry name" value="TrmD-like"/>
    <property type="match status" value="1"/>
</dbReference>
<dbReference type="GO" id="GO:0005829">
    <property type="term" value="C:cytosol"/>
    <property type="evidence" value="ECO:0007669"/>
    <property type="project" value="TreeGrafter"/>
</dbReference>
<dbReference type="GO" id="GO:0002939">
    <property type="term" value="P:tRNA N1-guanine methylation"/>
    <property type="evidence" value="ECO:0007669"/>
    <property type="project" value="TreeGrafter"/>
</dbReference>
<evidence type="ECO:0000256" key="12">
    <source>
        <dbReference type="ARBA" id="ARBA00029736"/>
    </source>
</evidence>
<proteinExistence type="inferred from homology"/>
<evidence type="ECO:0000256" key="9">
    <source>
        <dbReference type="ARBA" id="ARBA00022679"/>
    </source>
</evidence>
<evidence type="ECO:0000256" key="17">
    <source>
        <dbReference type="RuleBase" id="RU003464"/>
    </source>
</evidence>
<evidence type="ECO:0000256" key="1">
    <source>
        <dbReference type="ARBA" id="ARBA00002634"/>
    </source>
</evidence>
<dbReference type="InterPro" id="IPR002649">
    <property type="entry name" value="tRNA_m1G_MeTrfase_TrmD"/>
</dbReference>
<dbReference type="SUPFAM" id="SSF75217">
    <property type="entry name" value="alpha/beta knot"/>
    <property type="match status" value="1"/>
</dbReference>
<dbReference type="Gene3D" id="3.40.1280.10">
    <property type="match status" value="1"/>
</dbReference>
<comment type="subunit">
    <text evidence="4 15 17">Homodimer.</text>
</comment>
<dbReference type="InterPro" id="IPR029026">
    <property type="entry name" value="tRNA_m1G_MTases_N"/>
</dbReference>
<keyword evidence="9 15" id="KW-0808">Transferase</keyword>
<evidence type="ECO:0000313" key="19">
    <source>
        <dbReference type="EMBL" id="HFC93064.1"/>
    </source>
</evidence>
<evidence type="ECO:0000256" key="15">
    <source>
        <dbReference type="HAMAP-Rule" id="MF_00605"/>
    </source>
</evidence>
<organism evidence="19">
    <name type="scientific">Leucothrix mucor</name>
    <dbReference type="NCBI Taxonomy" id="45248"/>
    <lineage>
        <taxon>Bacteria</taxon>
        <taxon>Pseudomonadati</taxon>
        <taxon>Pseudomonadota</taxon>
        <taxon>Gammaproteobacteria</taxon>
        <taxon>Thiotrichales</taxon>
        <taxon>Thiotrichaceae</taxon>
        <taxon>Leucothrix</taxon>
    </lineage>
</organism>
<dbReference type="GO" id="GO:0052906">
    <property type="term" value="F:tRNA (guanine(37)-N1)-methyltransferase activity"/>
    <property type="evidence" value="ECO:0007669"/>
    <property type="project" value="UniProtKB-UniRule"/>
</dbReference>
<gene>
    <name evidence="15 19" type="primary">trmD</name>
    <name evidence="19" type="ORF">ENJ51_09660</name>
</gene>
<evidence type="ECO:0000256" key="5">
    <source>
        <dbReference type="ARBA" id="ARBA00012807"/>
    </source>
</evidence>
<keyword evidence="11 15" id="KW-0819">tRNA processing</keyword>
<feature type="binding site" evidence="15 16">
    <location>
        <begin position="136"/>
        <end position="141"/>
    </location>
    <ligand>
        <name>S-adenosyl-L-methionine</name>
        <dbReference type="ChEBI" id="CHEBI:59789"/>
    </ligand>
</feature>
<evidence type="ECO:0000259" key="18">
    <source>
        <dbReference type="Pfam" id="PF01746"/>
    </source>
</evidence>
<dbReference type="AlphaFoldDB" id="A0A7V2WVP0"/>
<evidence type="ECO:0000256" key="4">
    <source>
        <dbReference type="ARBA" id="ARBA00011738"/>
    </source>
</evidence>
<evidence type="ECO:0000256" key="10">
    <source>
        <dbReference type="ARBA" id="ARBA00022691"/>
    </source>
</evidence>
<dbReference type="PIRSF" id="PIRSF000386">
    <property type="entry name" value="tRNA_mtase"/>
    <property type="match status" value="1"/>
</dbReference>
<comment type="similarity">
    <text evidence="3 15 17">Belongs to the RNA methyltransferase TrmD family.</text>
</comment>
<dbReference type="EMBL" id="DRMS01000360">
    <property type="protein sequence ID" value="HFC93064.1"/>
    <property type="molecule type" value="Genomic_DNA"/>
</dbReference>
<dbReference type="NCBIfam" id="NF000648">
    <property type="entry name" value="PRK00026.1"/>
    <property type="match status" value="1"/>
</dbReference>
<dbReference type="InterPro" id="IPR029028">
    <property type="entry name" value="Alpha/beta_knot_MTases"/>
</dbReference>
<evidence type="ECO:0000256" key="3">
    <source>
        <dbReference type="ARBA" id="ARBA00007630"/>
    </source>
</evidence>
<dbReference type="InterPro" id="IPR016009">
    <property type="entry name" value="tRNA_MeTrfase_TRMD/TRM10"/>
</dbReference>
<accession>A0A7V2WVP0</accession>
<dbReference type="NCBIfam" id="TIGR00088">
    <property type="entry name" value="trmD"/>
    <property type="match status" value="1"/>
</dbReference>
<dbReference type="Gene3D" id="1.10.1270.20">
    <property type="entry name" value="tRNA(m1g37)methyltransferase, domain 2"/>
    <property type="match status" value="1"/>
</dbReference>
<evidence type="ECO:0000256" key="13">
    <source>
        <dbReference type="ARBA" id="ARBA00033392"/>
    </source>
</evidence>
<evidence type="ECO:0000256" key="16">
    <source>
        <dbReference type="PIRSR" id="PIRSR000386-1"/>
    </source>
</evidence>
<reference evidence="19" key="1">
    <citation type="journal article" date="2020" name="mSystems">
        <title>Genome- and Community-Level Interaction Insights into Carbon Utilization and Element Cycling Functions of Hydrothermarchaeota in Hydrothermal Sediment.</title>
        <authorList>
            <person name="Zhou Z."/>
            <person name="Liu Y."/>
            <person name="Xu W."/>
            <person name="Pan J."/>
            <person name="Luo Z.H."/>
            <person name="Li M."/>
        </authorList>
    </citation>
    <scope>NUCLEOTIDE SEQUENCE [LARGE SCALE GENOMIC DNA]</scope>
    <source>
        <strain evidence="19">HyVt-493</strain>
    </source>
</reference>